<accession>A0A4D6NMK1</accession>
<gene>
    <name evidence="2" type="ORF">DEO72_LG11g1872</name>
</gene>
<feature type="compositionally biased region" description="Low complexity" evidence="1">
    <location>
        <begin position="471"/>
        <end position="486"/>
    </location>
</feature>
<feature type="compositionally biased region" description="Basic and acidic residues" evidence="1">
    <location>
        <begin position="18"/>
        <end position="28"/>
    </location>
</feature>
<feature type="compositionally biased region" description="Low complexity" evidence="1">
    <location>
        <begin position="1"/>
        <end position="17"/>
    </location>
</feature>
<dbReference type="PANTHER" id="PTHR31099">
    <property type="entry name" value="OS06G0165300 PROTEIN"/>
    <property type="match status" value="1"/>
</dbReference>
<proteinExistence type="predicted"/>
<protein>
    <recommendedName>
        <fullName evidence="4">Transposase</fullName>
    </recommendedName>
</protein>
<keyword evidence="3" id="KW-1185">Reference proteome</keyword>
<organism evidence="2 3">
    <name type="scientific">Vigna unguiculata</name>
    <name type="common">Cowpea</name>
    <dbReference type="NCBI Taxonomy" id="3917"/>
    <lineage>
        <taxon>Eukaryota</taxon>
        <taxon>Viridiplantae</taxon>
        <taxon>Streptophyta</taxon>
        <taxon>Embryophyta</taxon>
        <taxon>Tracheophyta</taxon>
        <taxon>Spermatophyta</taxon>
        <taxon>Magnoliopsida</taxon>
        <taxon>eudicotyledons</taxon>
        <taxon>Gunneridae</taxon>
        <taxon>Pentapetalae</taxon>
        <taxon>rosids</taxon>
        <taxon>fabids</taxon>
        <taxon>Fabales</taxon>
        <taxon>Fabaceae</taxon>
        <taxon>Papilionoideae</taxon>
        <taxon>50 kb inversion clade</taxon>
        <taxon>NPAAA clade</taxon>
        <taxon>indigoferoid/millettioid clade</taxon>
        <taxon>Phaseoleae</taxon>
        <taxon>Vigna</taxon>
    </lineage>
</organism>
<feature type="compositionally biased region" description="Basic and acidic residues" evidence="1">
    <location>
        <begin position="487"/>
        <end position="497"/>
    </location>
</feature>
<dbReference type="PANTHER" id="PTHR31099:SF28">
    <property type="entry name" value="F5J5.12"/>
    <property type="match status" value="1"/>
</dbReference>
<name>A0A4D6NMK1_VIGUN</name>
<evidence type="ECO:0000313" key="2">
    <source>
        <dbReference type="EMBL" id="QCE14866.1"/>
    </source>
</evidence>
<feature type="region of interest" description="Disordered" evidence="1">
    <location>
        <begin position="463"/>
        <end position="508"/>
    </location>
</feature>
<feature type="region of interest" description="Disordered" evidence="1">
    <location>
        <begin position="1"/>
        <end position="40"/>
    </location>
</feature>
<dbReference type="AlphaFoldDB" id="A0A4D6NMK1"/>
<reference evidence="2 3" key="1">
    <citation type="submission" date="2019-04" db="EMBL/GenBank/DDBJ databases">
        <title>An improved genome assembly and genetic linkage map for asparagus bean, Vigna unguiculata ssp. sesquipedialis.</title>
        <authorList>
            <person name="Xia Q."/>
            <person name="Zhang R."/>
            <person name="Dong Y."/>
        </authorList>
    </citation>
    <scope>NUCLEOTIDE SEQUENCE [LARGE SCALE GENOMIC DNA]</scope>
    <source>
        <tissue evidence="2">Leaf</tissue>
    </source>
</reference>
<dbReference type="EMBL" id="CP039355">
    <property type="protein sequence ID" value="QCE14866.1"/>
    <property type="molecule type" value="Genomic_DNA"/>
</dbReference>
<evidence type="ECO:0008006" key="4">
    <source>
        <dbReference type="Google" id="ProtNLM"/>
    </source>
</evidence>
<sequence length="776" mass="86719">MSSSDSVSLSTSSSESIESGRSRGRLVEEESTSSGGVVGGIPMEMVREVREDPPEELAESNWPAKGGYGWGATNVRNQSSLFRWSPMLNSLLNCTPVIAKGVSGGIISLERVSAIDRVCHGQEGATKKFFYMHMCHFSQLHVRLPLGYFTMGVLRALDVAPTQLHPYNWAYIQAFRILCQSLYLEPSPYAFLYFYDTRPRQPTTWLSLISRPSISRLDAFSQSFKHFKDEYFKVVVKEEGKPYFFNADGSMKFPFSWTGTPSRYKDMGTDELSVGDKEVVETLMKFVDKLPTKGLVRIYNSVYPIIDIEGTRAWRNEEEGQVVALPRQGEGCEEVRAALLGVGSASGVKRSESGLIELSEIYVRKDIAINLLDTIINSIDGMEADHIGRLGVVHQSPSLGRYRCRSRVICVDMSAGSARCGTPVPQSLSVVNSVKANRRERDDDRDLVCAFLSDWFSTPTDIFPKKEKGMSSSDSVSLSTSSSESIESGRSRGRLVEEESTSSGGVVGGIPMEMVREVREDPPEELAESNWPAKGGYGWGATNVRNQSSLFRWSPMLNSLLNCTPVIAKGVSGGIISLERVSAIDRVCHGQEGATKKFFYMHMCHFSQLHVRLPLGYFTMGVLRALDVAPTQLHPYNWAYIQAFRILCQSLYLEPSPYAFLYFYDTRPRQPTTWLSLISRPSISRLDAFSQSFKHFKDEYFKVVVKEEGKPYFFNADGSMKFPFSWTGTPSRYKDMGTDELSVGDKEVVETLMKAHGVIGEEDFGALPVVEERDGR</sequence>
<evidence type="ECO:0000256" key="1">
    <source>
        <dbReference type="SAM" id="MobiDB-lite"/>
    </source>
</evidence>
<evidence type="ECO:0000313" key="3">
    <source>
        <dbReference type="Proteomes" id="UP000501690"/>
    </source>
</evidence>
<dbReference type="Proteomes" id="UP000501690">
    <property type="component" value="Linkage Group LG11"/>
</dbReference>